<dbReference type="InterPro" id="IPR038765">
    <property type="entry name" value="Papain-like_cys_pep_sf"/>
</dbReference>
<reference evidence="5" key="1">
    <citation type="submission" date="2016-10" db="EMBL/GenBank/DDBJ databases">
        <authorList>
            <person name="Varghese N."/>
            <person name="Submissions S."/>
        </authorList>
    </citation>
    <scope>NUCLEOTIDE SEQUENCE [LARGE SCALE GENOMIC DNA]</scope>
    <source>
        <strain evidence="5">DSM 45413</strain>
    </source>
</reference>
<dbReference type="InterPro" id="IPR052901">
    <property type="entry name" value="Bact_TGase-like"/>
</dbReference>
<dbReference type="InterPro" id="IPR021878">
    <property type="entry name" value="TgpA_N"/>
</dbReference>
<keyword evidence="2" id="KW-0812">Transmembrane</keyword>
<dbReference type="STRING" id="673521.SAMN05660991_02648"/>
<dbReference type="Pfam" id="PF11992">
    <property type="entry name" value="TgpA_N"/>
    <property type="match status" value="1"/>
</dbReference>
<sequence length="818" mass="83772">MGGAHVDRGPGVSAPSPAAATVRQDAGTTLAAAGATALGAGALAPVFTDDRWLPGVLAAVAAVSLAGLALRLAGPALWGWASGGRPPSSRWAALGVPIVPIGQLLALACVLTGLFAPERAVARWVPTPESVADLGAVLVDGSAQIREQFTPVVAVSGLCALTALMMGILAVVVDLVAVGGRQPALAALALLVVFCVPVSTIDGGIGLWPVALPMAGLVLLLWADQHQRLAWAPRRAGGPRRVTGALTAVRTGLLALAAAMVLGSLVPRLGEGDFAAAWPSGSDGPGGSSTGTSLDPAAALQGELTREDPIDLLRVRASAPDPGYLRAVALDVYDPELGWTLGGLDGGRSLARAEVLAPLPDGAPGREVEATVTVLGHDDQFLPVLASPLAVSLDGAEDWRFDSFSATVFAPDVTTEDDLTYLTTGVEPRPTPEQLAGAGPVSPGRPEAALGAPPPLDRSVTDLVAALTADAGTPAEVVQAVYGFMTDPANGWEYSLATEPGTTGDDLADFLINRRGYCEQYAGAMAALVRAAGIPARLVLGYTPGIPQADGSRVVTSNDAHAWVEVFFDGLGWLPYDPTPIDADRAVTLPWAPRPPDLEMDPRTDLPSVPLPAPAPVVPPVDAGIGDDAAAADGTGTPDRLATTLRVAGGVLLAAALVAAPAAVRVLQRRRRLAAGSPAAAWDELAATARDLGLPWDPWWTPRQVAARLGETLPRTPAVGRGLHRSGGGRDADARAAVARLAGAEESASYARPGSAPEPADLAQALRTARRGLLAAAEPRVRLRALLWPASVPETLLTGRGVQRLRRIGAGRRPRTAA</sequence>
<feature type="region of interest" description="Disordered" evidence="1">
    <location>
        <begin position="425"/>
        <end position="446"/>
    </location>
</feature>
<feature type="domain" description="Transglutaminase-like" evidence="3">
    <location>
        <begin position="510"/>
        <end position="580"/>
    </location>
</feature>
<dbReference type="PANTHER" id="PTHR42736:SF1">
    <property type="entry name" value="PROTEIN-GLUTAMINE GAMMA-GLUTAMYLTRANSFERASE"/>
    <property type="match status" value="1"/>
</dbReference>
<keyword evidence="5" id="KW-1185">Reference proteome</keyword>
<name>A0A1H8U370_9ACTN</name>
<evidence type="ECO:0000256" key="1">
    <source>
        <dbReference type="SAM" id="MobiDB-lite"/>
    </source>
</evidence>
<accession>A0A1H8U370</accession>
<feature type="transmembrane region" description="Helical" evidence="2">
    <location>
        <begin position="244"/>
        <end position="266"/>
    </location>
</feature>
<feature type="transmembrane region" description="Helical" evidence="2">
    <location>
        <begin position="184"/>
        <end position="201"/>
    </location>
</feature>
<dbReference type="EMBL" id="FOEE01000007">
    <property type="protein sequence ID" value="SEO97506.1"/>
    <property type="molecule type" value="Genomic_DNA"/>
</dbReference>
<dbReference type="SMART" id="SM00460">
    <property type="entry name" value="TGc"/>
    <property type="match status" value="1"/>
</dbReference>
<keyword evidence="2" id="KW-1133">Transmembrane helix</keyword>
<feature type="transmembrane region" description="Helical" evidence="2">
    <location>
        <begin position="52"/>
        <end position="70"/>
    </location>
</feature>
<evidence type="ECO:0000313" key="4">
    <source>
        <dbReference type="EMBL" id="SEO97506.1"/>
    </source>
</evidence>
<evidence type="ECO:0000313" key="5">
    <source>
        <dbReference type="Proteomes" id="UP000198960"/>
    </source>
</evidence>
<dbReference type="PANTHER" id="PTHR42736">
    <property type="entry name" value="PROTEIN-GLUTAMINE GAMMA-GLUTAMYLTRANSFERASE"/>
    <property type="match status" value="1"/>
</dbReference>
<dbReference type="Pfam" id="PF01841">
    <property type="entry name" value="Transglut_core"/>
    <property type="match status" value="1"/>
</dbReference>
<feature type="transmembrane region" description="Helical" evidence="2">
    <location>
        <begin position="91"/>
        <end position="116"/>
    </location>
</feature>
<evidence type="ECO:0000256" key="2">
    <source>
        <dbReference type="SAM" id="Phobius"/>
    </source>
</evidence>
<dbReference type="Gene3D" id="3.10.620.30">
    <property type="match status" value="1"/>
</dbReference>
<dbReference type="SUPFAM" id="SSF54001">
    <property type="entry name" value="Cysteine proteinases"/>
    <property type="match status" value="1"/>
</dbReference>
<feature type="transmembrane region" description="Helical" evidence="2">
    <location>
        <begin position="152"/>
        <end position="177"/>
    </location>
</feature>
<gene>
    <name evidence="4" type="ORF">SAMN05660991_02648</name>
</gene>
<protein>
    <submittedName>
        <fullName evidence="4">Transglutaminase-like superfamily protein</fullName>
    </submittedName>
</protein>
<dbReference type="AlphaFoldDB" id="A0A1H8U370"/>
<organism evidence="4 5">
    <name type="scientific">Trujillonella endophytica</name>
    <dbReference type="NCBI Taxonomy" id="673521"/>
    <lineage>
        <taxon>Bacteria</taxon>
        <taxon>Bacillati</taxon>
        <taxon>Actinomycetota</taxon>
        <taxon>Actinomycetes</taxon>
        <taxon>Geodermatophilales</taxon>
        <taxon>Geodermatophilaceae</taxon>
        <taxon>Trujillonella</taxon>
    </lineage>
</organism>
<feature type="transmembrane region" description="Helical" evidence="2">
    <location>
        <begin position="207"/>
        <end position="223"/>
    </location>
</feature>
<dbReference type="Proteomes" id="UP000198960">
    <property type="component" value="Unassembled WGS sequence"/>
</dbReference>
<dbReference type="InterPro" id="IPR002931">
    <property type="entry name" value="Transglutaminase-like"/>
</dbReference>
<evidence type="ECO:0000259" key="3">
    <source>
        <dbReference type="SMART" id="SM00460"/>
    </source>
</evidence>
<keyword evidence="2" id="KW-0472">Membrane</keyword>
<proteinExistence type="predicted"/>